<comment type="catalytic activity">
    <reaction evidence="9">
        <text>a 3'-end 3'-phospho-ribonucleotide-RNA + a 5'-end dephospho-ribonucleoside-RNA + GTP = a ribonucleotidyl-ribonucleotide-RNA + GMP + diphosphate</text>
        <dbReference type="Rhea" id="RHEA:68076"/>
        <dbReference type="Rhea" id="RHEA-COMP:10463"/>
        <dbReference type="Rhea" id="RHEA-COMP:13936"/>
        <dbReference type="Rhea" id="RHEA-COMP:17355"/>
        <dbReference type="ChEBI" id="CHEBI:33019"/>
        <dbReference type="ChEBI" id="CHEBI:37565"/>
        <dbReference type="ChEBI" id="CHEBI:58115"/>
        <dbReference type="ChEBI" id="CHEBI:83062"/>
        <dbReference type="ChEBI" id="CHEBI:138284"/>
        <dbReference type="ChEBI" id="CHEBI:173118"/>
        <dbReference type="EC" id="6.5.1.8"/>
    </reaction>
</comment>
<evidence type="ECO:0000256" key="2">
    <source>
        <dbReference type="ARBA" id="ARBA00012726"/>
    </source>
</evidence>
<reference evidence="10" key="1">
    <citation type="submission" date="2022-06" db="EMBL/GenBank/DDBJ databases">
        <title>Genome sequencing of Brevibacillus sp. BB3-R1.</title>
        <authorList>
            <person name="Heo J."/>
            <person name="Lee D."/>
            <person name="Won M."/>
            <person name="Han B.-H."/>
            <person name="Hong S.-B."/>
            <person name="Kwon S.-W."/>
        </authorList>
    </citation>
    <scope>NUCLEOTIDE SEQUENCE</scope>
    <source>
        <strain evidence="10">BB3-R1</strain>
    </source>
</reference>
<dbReference type="InterPro" id="IPR052915">
    <property type="entry name" value="RtcB-like"/>
</dbReference>
<keyword evidence="7" id="KW-0342">GTP-binding</keyword>
<accession>A0ABY4WI85</accession>
<keyword evidence="4" id="KW-0479">Metal-binding</keyword>
<dbReference type="Gene3D" id="3.90.1860.10">
    <property type="entry name" value="tRNA-splicing ligase RtcB"/>
    <property type="match status" value="1"/>
</dbReference>
<evidence type="ECO:0000256" key="8">
    <source>
        <dbReference type="ARBA" id="ARBA00023211"/>
    </source>
</evidence>
<keyword evidence="3" id="KW-0436">Ligase</keyword>
<name>A0ABY4WI85_9BACL</name>
<evidence type="ECO:0000256" key="6">
    <source>
        <dbReference type="ARBA" id="ARBA00022800"/>
    </source>
</evidence>
<keyword evidence="6" id="KW-0692">RNA repair</keyword>
<protein>
    <recommendedName>
        <fullName evidence="2">3'-phosphate/5'-hydroxy nucleic acid ligase</fullName>
        <ecNumber evidence="2">6.5.1.8</ecNumber>
    </recommendedName>
</protein>
<evidence type="ECO:0000256" key="7">
    <source>
        <dbReference type="ARBA" id="ARBA00023134"/>
    </source>
</evidence>
<gene>
    <name evidence="10" type="ORF">NDK47_19610</name>
</gene>
<evidence type="ECO:0000256" key="9">
    <source>
        <dbReference type="ARBA" id="ARBA00047746"/>
    </source>
</evidence>
<evidence type="ECO:0000256" key="1">
    <source>
        <dbReference type="ARBA" id="ARBA00001936"/>
    </source>
</evidence>
<keyword evidence="8" id="KW-0464">Manganese</keyword>
<sequence length="407" mass="44971">MYQTIDSIRVWGTPLENAVSQAVTCSRHGNVVQVLLMADHHKGYSQPVGGVVVYDGQISPSGVGYDIACGNKAVRTNLHYDEIKDKISAIMDQIAKQISFGIGRVNKERVEHELFEDDAWYIYQQFGKHEHDSLKALAKSQLGTVGSGNHFVDLFVEETTGMVWVANHFGSRGFGHKTASGFLNLASGRKFSDKAPGESMDQPPSLFDLNSELGEMYFDAMTLAGKYAYAGRDFVIKQVLDILGAEATFEVHNHHNFAWKEEHQGKEYVVVRKGATPSAPGQLGFIGGSMGDRSVIVKGVDSQENKDAFYSTVHGAGRIMSRTEAAGRMNWKTRKRSGGKITKEQMKQAIREFGVELRGAGTDESPFVYKKLSEVLKAHENTLEILHVLKPIGVCMAGENEFDPYKD</sequence>
<dbReference type="Proteomes" id="UP001056500">
    <property type="component" value="Chromosome"/>
</dbReference>
<dbReference type="PANTHER" id="PTHR43749">
    <property type="entry name" value="RNA-SPLICING LIGASE RTCB"/>
    <property type="match status" value="1"/>
</dbReference>
<evidence type="ECO:0000256" key="4">
    <source>
        <dbReference type="ARBA" id="ARBA00022723"/>
    </source>
</evidence>
<dbReference type="SUPFAM" id="SSF103365">
    <property type="entry name" value="Hypothetical protein PH1602"/>
    <property type="match status" value="1"/>
</dbReference>
<dbReference type="EC" id="6.5.1.8" evidence="2"/>
<dbReference type="InterPro" id="IPR036025">
    <property type="entry name" value="RtcB-like_sf"/>
</dbReference>
<comment type="cofactor">
    <cofactor evidence="1">
        <name>Mn(2+)</name>
        <dbReference type="ChEBI" id="CHEBI:29035"/>
    </cofactor>
</comment>
<evidence type="ECO:0000313" key="11">
    <source>
        <dbReference type="Proteomes" id="UP001056500"/>
    </source>
</evidence>
<dbReference type="EMBL" id="CP098755">
    <property type="protein sequence ID" value="USG64346.1"/>
    <property type="molecule type" value="Genomic_DNA"/>
</dbReference>
<keyword evidence="5" id="KW-0547">Nucleotide-binding</keyword>
<evidence type="ECO:0000256" key="3">
    <source>
        <dbReference type="ARBA" id="ARBA00022598"/>
    </source>
</evidence>
<dbReference type="Pfam" id="PF01139">
    <property type="entry name" value="RtcB"/>
    <property type="match status" value="1"/>
</dbReference>
<evidence type="ECO:0000313" key="10">
    <source>
        <dbReference type="EMBL" id="USG64346.1"/>
    </source>
</evidence>
<organism evidence="10 11">
    <name type="scientific">Brevibacillus ruminantium</name>
    <dbReference type="NCBI Taxonomy" id="2950604"/>
    <lineage>
        <taxon>Bacteria</taxon>
        <taxon>Bacillati</taxon>
        <taxon>Bacillota</taxon>
        <taxon>Bacilli</taxon>
        <taxon>Bacillales</taxon>
        <taxon>Paenibacillaceae</taxon>
        <taxon>Brevibacillus</taxon>
    </lineage>
</organism>
<dbReference type="PANTHER" id="PTHR43749:SF2">
    <property type="entry name" value="RNA-SPLICING LIGASE RTCB"/>
    <property type="match status" value="1"/>
</dbReference>
<keyword evidence="11" id="KW-1185">Reference proteome</keyword>
<evidence type="ECO:0000256" key="5">
    <source>
        <dbReference type="ARBA" id="ARBA00022741"/>
    </source>
</evidence>
<dbReference type="InterPro" id="IPR001233">
    <property type="entry name" value="RtcB"/>
</dbReference>
<proteinExistence type="predicted"/>
<dbReference type="RefSeq" id="WP_251871460.1">
    <property type="nucleotide sequence ID" value="NZ_CP098755.1"/>
</dbReference>